<protein>
    <submittedName>
        <fullName evidence="3">Uncharacterized protein</fullName>
    </submittedName>
</protein>
<dbReference type="EMBL" id="BNEA01000001">
    <property type="protein sequence ID" value="GHI50406.1"/>
    <property type="molecule type" value="Genomic_DNA"/>
</dbReference>
<feature type="compositionally biased region" description="Pro residues" evidence="1">
    <location>
        <begin position="22"/>
        <end position="42"/>
    </location>
</feature>
<proteinExistence type="predicted"/>
<organism evidence="3 4">
    <name type="scientific">Streptomyces rubradiris</name>
    <name type="common">Streptomyces achromogenes subsp. rubradiris</name>
    <dbReference type="NCBI Taxonomy" id="285531"/>
    <lineage>
        <taxon>Bacteria</taxon>
        <taxon>Bacillati</taxon>
        <taxon>Actinomycetota</taxon>
        <taxon>Actinomycetes</taxon>
        <taxon>Kitasatosporales</taxon>
        <taxon>Streptomycetaceae</taxon>
        <taxon>Streptomyces</taxon>
    </lineage>
</organism>
<evidence type="ECO:0000313" key="3">
    <source>
        <dbReference type="EMBL" id="GHI50406.1"/>
    </source>
</evidence>
<comment type="caution">
    <text evidence="3">The sequence shown here is derived from an EMBL/GenBank/DDBJ whole genome shotgun (WGS) entry which is preliminary data.</text>
</comment>
<feature type="transmembrane region" description="Helical" evidence="2">
    <location>
        <begin position="89"/>
        <end position="111"/>
    </location>
</feature>
<keyword evidence="2" id="KW-0812">Transmembrane</keyword>
<feature type="region of interest" description="Disordered" evidence="1">
    <location>
        <begin position="1"/>
        <end position="52"/>
    </location>
</feature>
<dbReference type="Proteomes" id="UP000646738">
    <property type="component" value="Unassembled WGS sequence"/>
</dbReference>
<evidence type="ECO:0000256" key="1">
    <source>
        <dbReference type="SAM" id="MobiDB-lite"/>
    </source>
</evidence>
<reference evidence="4" key="1">
    <citation type="submission" date="2023-07" db="EMBL/GenBank/DDBJ databases">
        <title>Whole genome shotgun sequence of Streptomyces achromogenes subsp. rubradiris NBRC 14000.</title>
        <authorList>
            <person name="Komaki H."/>
            <person name="Tamura T."/>
        </authorList>
    </citation>
    <scope>NUCLEOTIDE SEQUENCE [LARGE SCALE GENOMIC DNA]</scope>
    <source>
        <strain evidence="4">NBRC 14000</strain>
    </source>
</reference>
<keyword evidence="2" id="KW-0472">Membrane</keyword>
<accession>A0ABQ3R3G8</accession>
<keyword evidence="4" id="KW-1185">Reference proteome</keyword>
<name>A0ABQ3R3G8_STRRR</name>
<keyword evidence="2" id="KW-1133">Transmembrane helix</keyword>
<evidence type="ECO:0000256" key="2">
    <source>
        <dbReference type="SAM" id="Phobius"/>
    </source>
</evidence>
<gene>
    <name evidence="3" type="ORF">Srubr_02520</name>
</gene>
<evidence type="ECO:0000313" key="4">
    <source>
        <dbReference type="Proteomes" id="UP000646738"/>
    </source>
</evidence>
<sequence>MSGRHPITPTRVIPAGEALPAPGTPPPPPPPPPPFPPAPGPGPDWWRHRPRPAVVPPQPVPVDVHVHVTIDAGPPEPPPDPPWWRRIRWGYHAVMALAAFPLSGPWAWVLADVREQASLTGTWVIAVTPLAIVAWWDNAARIQARHADPDLWGPKVRATAARLVLYATAEATALTLPITTLVFWTTGVHTS</sequence>
<feature type="transmembrane region" description="Helical" evidence="2">
    <location>
        <begin position="117"/>
        <end position="136"/>
    </location>
</feature>
<feature type="transmembrane region" description="Helical" evidence="2">
    <location>
        <begin position="163"/>
        <end position="184"/>
    </location>
</feature>